<dbReference type="AlphaFoldDB" id="A0A2M7D7E5"/>
<organism evidence="4 5">
    <name type="scientific">Candidatus Nealsonbacteria bacterium CG02_land_8_20_14_3_00_40_11</name>
    <dbReference type="NCBI Taxonomy" id="1974700"/>
    <lineage>
        <taxon>Bacteria</taxon>
        <taxon>Candidatus Nealsoniibacteriota</taxon>
    </lineage>
</organism>
<evidence type="ECO:0000256" key="2">
    <source>
        <dbReference type="ARBA" id="ARBA00023157"/>
    </source>
</evidence>
<dbReference type="Gene3D" id="2.60.120.200">
    <property type="match status" value="1"/>
</dbReference>
<dbReference type="InterPro" id="IPR013320">
    <property type="entry name" value="ConA-like_dom_sf"/>
</dbReference>
<sequence length="183" mass="19723">MLGKALSFDGVDDYVNAGSGASLKMGTGAITVEQWINPPTWTGYKSLFYGSAGGGNQGYGTGLDTGGTGFFYEVYGATGGRQRFTMDIGIQKNQWNHIVAVFDGVNNKMIAYLNGVQKDTRNISDPGDVPTNNGFIIGSHGGSNWFFNGLIDDFRIYNQALSAFEIQKHYAEGLGKHDNLAVK</sequence>
<dbReference type="Pfam" id="PF13385">
    <property type="entry name" value="Laminin_G_3"/>
    <property type="match status" value="1"/>
</dbReference>
<evidence type="ECO:0000313" key="5">
    <source>
        <dbReference type="Proteomes" id="UP000230304"/>
    </source>
</evidence>
<keyword evidence="1" id="KW-0732">Signal</keyword>
<accession>A0A2M7D7E5</accession>
<dbReference type="Proteomes" id="UP000230304">
    <property type="component" value="Unassembled WGS sequence"/>
</dbReference>
<dbReference type="SUPFAM" id="SSF49899">
    <property type="entry name" value="Concanavalin A-like lectins/glucanases"/>
    <property type="match status" value="1"/>
</dbReference>
<comment type="caution">
    <text evidence="4">The sequence shown here is derived from an EMBL/GenBank/DDBJ whole genome shotgun (WGS) entry which is preliminary data.</text>
</comment>
<dbReference type="EMBL" id="PEUA01000060">
    <property type="protein sequence ID" value="PIV42050.1"/>
    <property type="molecule type" value="Genomic_DNA"/>
</dbReference>
<protein>
    <recommendedName>
        <fullName evidence="3">LamG-like jellyroll fold domain-containing protein</fullName>
    </recommendedName>
</protein>
<dbReference type="InterPro" id="IPR006558">
    <property type="entry name" value="LamG-like"/>
</dbReference>
<feature type="domain" description="LamG-like jellyroll fold" evidence="3">
    <location>
        <begin position="28"/>
        <end position="164"/>
    </location>
</feature>
<evidence type="ECO:0000256" key="1">
    <source>
        <dbReference type="ARBA" id="ARBA00022729"/>
    </source>
</evidence>
<gene>
    <name evidence="4" type="ORF">COS26_02690</name>
</gene>
<keyword evidence="2" id="KW-1015">Disulfide bond</keyword>
<reference evidence="5" key="1">
    <citation type="submission" date="2017-09" db="EMBL/GenBank/DDBJ databases">
        <title>Depth-based differentiation of microbial function through sediment-hosted aquifers and enrichment of novel symbionts in the deep terrestrial subsurface.</title>
        <authorList>
            <person name="Probst A.J."/>
            <person name="Ladd B."/>
            <person name="Jarett J.K."/>
            <person name="Geller-Mcgrath D.E."/>
            <person name="Sieber C.M.K."/>
            <person name="Emerson J.B."/>
            <person name="Anantharaman K."/>
            <person name="Thomas B.C."/>
            <person name="Malmstrom R."/>
            <person name="Stieglmeier M."/>
            <person name="Klingl A."/>
            <person name="Woyke T."/>
            <person name="Ryan C.M."/>
            <person name="Banfield J.F."/>
        </authorList>
    </citation>
    <scope>NUCLEOTIDE SEQUENCE [LARGE SCALE GENOMIC DNA]</scope>
</reference>
<proteinExistence type="predicted"/>
<name>A0A2M7D7E5_9BACT</name>
<evidence type="ECO:0000259" key="3">
    <source>
        <dbReference type="SMART" id="SM00560"/>
    </source>
</evidence>
<dbReference type="SMART" id="SM00560">
    <property type="entry name" value="LamGL"/>
    <property type="match status" value="1"/>
</dbReference>
<evidence type="ECO:0000313" key="4">
    <source>
        <dbReference type="EMBL" id="PIV42050.1"/>
    </source>
</evidence>